<feature type="domain" description="Histidine kinase" evidence="8">
    <location>
        <begin position="292"/>
        <end position="502"/>
    </location>
</feature>
<dbReference type="InterPro" id="IPR003594">
    <property type="entry name" value="HATPase_dom"/>
</dbReference>
<evidence type="ECO:0000256" key="2">
    <source>
        <dbReference type="ARBA" id="ARBA00004370"/>
    </source>
</evidence>
<keyword evidence="7" id="KW-0812">Transmembrane</keyword>
<comment type="catalytic activity">
    <reaction evidence="1">
        <text>ATP + protein L-histidine = ADP + protein N-phospho-L-histidine.</text>
        <dbReference type="EC" id="2.7.13.3"/>
    </reaction>
</comment>
<name>A0A419EU74_9BACT</name>
<protein>
    <recommendedName>
        <fullName evidence="3">histidine kinase</fullName>
        <ecNumber evidence="3">2.7.13.3</ecNumber>
    </recommendedName>
</protein>
<evidence type="ECO:0000259" key="8">
    <source>
        <dbReference type="PROSITE" id="PS50109"/>
    </source>
</evidence>
<keyword evidence="7" id="KW-0472">Membrane</keyword>
<dbReference type="SMART" id="SM00304">
    <property type="entry name" value="HAMP"/>
    <property type="match status" value="1"/>
</dbReference>
<keyword evidence="7" id="KW-1133">Transmembrane helix</keyword>
<evidence type="ECO:0000256" key="5">
    <source>
        <dbReference type="ARBA" id="ARBA00022679"/>
    </source>
</evidence>
<dbReference type="SUPFAM" id="SSF47384">
    <property type="entry name" value="Homodimeric domain of signal transducing histidine kinase"/>
    <property type="match status" value="1"/>
</dbReference>
<dbReference type="EC" id="2.7.13.3" evidence="3"/>
<evidence type="ECO:0000256" key="4">
    <source>
        <dbReference type="ARBA" id="ARBA00022553"/>
    </source>
</evidence>
<dbReference type="SUPFAM" id="SSF158472">
    <property type="entry name" value="HAMP domain-like"/>
    <property type="match status" value="1"/>
</dbReference>
<proteinExistence type="predicted"/>
<dbReference type="InterPro" id="IPR003660">
    <property type="entry name" value="HAMP_dom"/>
</dbReference>
<dbReference type="Gene3D" id="3.30.450.290">
    <property type="match status" value="1"/>
</dbReference>
<dbReference type="InterPro" id="IPR003661">
    <property type="entry name" value="HisK_dim/P_dom"/>
</dbReference>
<evidence type="ECO:0000313" key="10">
    <source>
        <dbReference type="EMBL" id="RJP67674.1"/>
    </source>
</evidence>
<feature type="transmembrane region" description="Helical" evidence="7">
    <location>
        <begin position="21"/>
        <end position="42"/>
    </location>
</feature>
<evidence type="ECO:0000256" key="1">
    <source>
        <dbReference type="ARBA" id="ARBA00000085"/>
    </source>
</evidence>
<dbReference type="Proteomes" id="UP000285961">
    <property type="component" value="Unassembled WGS sequence"/>
</dbReference>
<dbReference type="SMART" id="SM00388">
    <property type="entry name" value="HisKA"/>
    <property type="match status" value="1"/>
</dbReference>
<gene>
    <name evidence="10" type="ORF">C4532_14255</name>
</gene>
<dbReference type="CDD" id="cd06225">
    <property type="entry name" value="HAMP"/>
    <property type="match status" value="1"/>
</dbReference>
<dbReference type="Gene3D" id="1.10.287.130">
    <property type="match status" value="1"/>
</dbReference>
<dbReference type="InterPro" id="IPR036097">
    <property type="entry name" value="HisK_dim/P_sf"/>
</dbReference>
<organism evidence="10 11">
    <name type="scientific">Candidatus Abyssobacteria bacterium SURF_17</name>
    <dbReference type="NCBI Taxonomy" id="2093361"/>
    <lineage>
        <taxon>Bacteria</taxon>
        <taxon>Pseudomonadati</taxon>
        <taxon>Candidatus Hydrogenedentota</taxon>
        <taxon>Candidatus Abyssobacteria</taxon>
    </lineage>
</organism>
<dbReference type="InterPro" id="IPR004358">
    <property type="entry name" value="Sig_transdc_His_kin-like_C"/>
</dbReference>
<keyword evidence="4" id="KW-0597">Phosphoprotein</keyword>
<dbReference type="SUPFAM" id="SSF55874">
    <property type="entry name" value="ATPase domain of HSP90 chaperone/DNA topoisomerase II/histidine kinase"/>
    <property type="match status" value="1"/>
</dbReference>
<dbReference type="Gene3D" id="6.10.340.10">
    <property type="match status" value="1"/>
</dbReference>
<dbReference type="PROSITE" id="PS50109">
    <property type="entry name" value="HIS_KIN"/>
    <property type="match status" value="1"/>
</dbReference>
<comment type="caution">
    <text evidence="10">The sequence shown here is derived from an EMBL/GenBank/DDBJ whole genome shotgun (WGS) entry which is preliminary data.</text>
</comment>
<dbReference type="PANTHER" id="PTHR43065">
    <property type="entry name" value="SENSOR HISTIDINE KINASE"/>
    <property type="match status" value="1"/>
</dbReference>
<dbReference type="CDD" id="cd00082">
    <property type="entry name" value="HisKA"/>
    <property type="match status" value="1"/>
</dbReference>
<reference evidence="10 11" key="1">
    <citation type="journal article" date="2017" name="ISME J.">
        <title>Energy and carbon metabolisms in a deep terrestrial subsurface fluid microbial community.</title>
        <authorList>
            <person name="Momper L."/>
            <person name="Jungbluth S.P."/>
            <person name="Lee M.D."/>
            <person name="Amend J.P."/>
        </authorList>
    </citation>
    <scope>NUCLEOTIDE SEQUENCE [LARGE SCALE GENOMIC DNA]</scope>
    <source>
        <strain evidence="10">SURF_17</strain>
    </source>
</reference>
<sequence length="516" mass="56600">MGNRPVRLLYAKKRVGIGVRLAIMMAALLVLSTGLFAFLSLMSQKREAIMMFVSSSLNMCRSFERILRISMLENRRDEIQSAIQQIAMEDVIHSASLVTHLGKPVYSSERDAYETVPLDDARCSGCHASGETNPLKRLPEVADFLLLEDAKLARVWLPIYNAPECYSSACHAHSAKESVLGIMQLDVSYADIDKALSGSHARLMTYSILMALATSLIVLGLIRRWVTKPVKDLLDGTRRVAEGELGHVIPVGEAELGALSRAFNKMQERLLSSQRQLIMIEKLASIGKLSASVAHEINNPLTGILTFAEDLVDTAPADDPHLRDYKVIHREAIRCRQIVRQLLDFSRQDKPNLRPVDINDILTHTIGFVSKQAIFRNISVETNLGDSMPPVIADPAQLEQVVLDILVNAAEAMPKGGRVFVTSCANSSTREVEVAINDTGPGITKDNLQRVFEPFFSTKGGKSMGIGLAVSWNIVNQHGGRLEADSKPGEGATFRIVLPWGKTPSRSAETPVQTGG</sequence>
<keyword evidence="6 10" id="KW-0418">Kinase</keyword>
<dbReference type="AlphaFoldDB" id="A0A419EU74"/>
<dbReference type="PRINTS" id="PR00344">
    <property type="entry name" value="BCTRLSENSOR"/>
</dbReference>
<evidence type="ECO:0000256" key="6">
    <source>
        <dbReference type="ARBA" id="ARBA00022777"/>
    </source>
</evidence>
<comment type="subcellular location">
    <subcellularLocation>
        <location evidence="2">Membrane</location>
    </subcellularLocation>
</comment>
<dbReference type="InterPro" id="IPR036890">
    <property type="entry name" value="HATPase_C_sf"/>
</dbReference>
<dbReference type="Pfam" id="PF00672">
    <property type="entry name" value="HAMP"/>
    <property type="match status" value="1"/>
</dbReference>
<feature type="domain" description="HAMP" evidence="9">
    <location>
        <begin position="224"/>
        <end position="275"/>
    </location>
</feature>
<evidence type="ECO:0000313" key="11">
    <source>
        <dbReference type="Proteomes" id="UP000285961"/>
    </source>
</evidence>
<dbReference type="PANTHER" id="PTHR43065:SF42">
    <property type="entry name" value="TWO-COMPONENT SENSOR PPRA"/>
    <property type="match status" value="1"/>
</dbReference>
<accession>A0A419EU74</accession>
<evidence type="ECO:0000256" key="7">
    <source>
        <dbReference type="SAM" id="Phobius"/>
    </source>
</evidence>
<evidence type="ECO:0000256" key="3">
    <source>
        <dbReference type="ARBA" id="ARBA00012438"/>
    </source>
</evidence>
<dbReference type="SMART" id="SM00387">
    <property type="entry name" value="HATPase_c"/>
    <property type="match status" value="1"/>
</dbReference>
<dbReference type="InterPro" id="IPR005467">
    <property type="entry name" value="His_kinase_dom"/>
</dbReference>
<dbReference type="Pfam" id="PF02518">
    <property type="entry name" value="HATPase_c"/>
    <property type="match status" value="1"/>
</dbReference>
<dbReference type="EMBL" id="QZKI01000101">
    <property type="protein sequence ID" value="RJP67674.1"/>
    <property type="molecule type" value="Genomic_DNA"/>
</dbReference>
<keyword evidence="5" id="KW-0808">Transferase</keyword>
<dbReference type="PROSITE" id="PS50885">
    <property type="entry name" value="HAMP"/>
    <property type="match status" value="1"/>
</dbReference>
<dbReference type="Gene3D" id="3.30.565.10">
    <property type="entry name" value="Histidine kinase-like ATPase, C-terminal domain"/>
    <property type="match status" value="1"/>
</dbReference>
<evidence type="ECO:0000259" key="9">
    <source>
        <dbReference type="PROSITE" id="PS50885"/>
    </source>
</evidence>
<dbReference type="GO" id="GO:0000155">
    <property type="term" value="F:phosphorelay sensor kinase activity"/>
    <property type="evidence" value="ECO:0007669"/>
    <property type="project" value="InterPro"/>
</dbReference>
<dbReference type="Pfam" id="PF00512">
    <property type="entry name" value="HisKA"/>
    <property type="match status" value="1"/>
</dbReference>
<dbReference type="GO" id="GO:0016020">
    <property type="term" value="C:membrane"/>
    <property type="evidence" value="ECO:0007669"/>
    <property type="project" value="UniProtKB-SubCell"/>
</dbReference>